<dbReference type="InterPro" id="IPR020108">
    <property type="entry name" value="Spore_coat_CotD"/>
</dbReference>
<dbReference type="Pfam" id="PF11122">
    <property type="entry name" value="Spore-coat_CotD"/>
    <property type="match status" value="1"/>
</dbReference>
<organism evidence="1 2">
    <name type="scientific">Halobacillus yeomjeoni</name>
    <dbReference type="NCBI Taxonomy" id="311194"/>
    <lineage>
        <taxon>Bacteria</taxon>
        <taxon>Bacillati</taxon>
        <taxon>Bacillota</taxon>
        <taxon>Bacilli</taxon>
        <taxon>Bacillales</taxon>
        <taxon>Bacillaceae</taxon>
        <taxon>Halobacillus</taxon>
    </lineage>
</organism>
<proteinExistence type="predicted"/>
<dbReference type="Proteomes" id="UP000614490">
    <property type="component" value="Unassembled WGS sequence"/>
</dbReference>
<evidence type="ECO:0000313" key="1">
    <source>
        <dbReference type="EMBL" id="MBH0229545.1"/>
    </source>
</evidence>
<dbReference type="RefSeq" id="WP_197316147.1">
    <property type="nucleotide sequence ID" value="NZ_JADZSC010000001.1"/>
</dbReference>
<comment type="caution">
    <text evidence="1">The sequence shown here is derived from an EMBL/GenBank/DDBJ whole genome shotgun (WGS) entry which is preliminary data.</text>
</comment>
<dbReference type="EMBL" id="JADZSC010000001">
    <property type="protein sequence ID" value="MBH0229545.1"/>
    <property type="molecule type" value="Genomic_DNA"/>
</dbReference>
<keyword evidence="2" id="KW-1185">Reference proteome</keyword>
<evidence type="ECO:0008006" key="3">
    <source>
        <dbReference type="Google" id="ProtNLM"/>
    </source>
</evidence>
<accession>A0A931MUI4</accession>
<sequence length="215" mass="23301">MHHKSMHGQCGPAQNRRPIVCPVQNCAIDNYFVENQDYIHPTHTLIRNHHILNNYHYFPNMASEANDFQTQDYAYPQGSSPDYNWMEFMSPQEMGQFGAGQPSGPGEQVAGVQSPMMPQGQMGGGQMPMMPQGQMGGGQMPMMPQGQMGGGQMPMMPQGQMGGGQMPMMPQGQMGGGQMPMMPYGKGPAPYGQTGKGKGKGQMGDYGGQMCPCPE</sequence>
<dbReference type="AlphaFoldDB" id="A0A931MUI4"/>
<protein>
    <recommendedName>
        <fullName evidence="3">Spore coat protein</fullName>
    </recommendedName>
</protein>
<reference evidence="1 2" key="1">
    <citation type="journal article" date="2005" name="Int. J. Syst. Evol. Microbiol.">
        <title>Halobacillus yeomjeoni sp. nov., isolated from a marine solar saltern in Korea.</title>
        <authorList>
            <person name="Yoon J.H."/>
            <person name="Kang S.J."/>
            <person name="Lee C.H."/>
            <person name="Oh H.W."/>
            <person name="Oh T.K."/>
        </authorList>
    </citation>
    <scope>NUCLEOTIDE SEQUENCE [LARGE SCALE GENOMIC DNA]</scope>
    <source>
        <strain evidence="1 2">KCTC 3957</strain>
    </source>
</reference>
<name>A0A931MUI4_9BACI</name>
<gene>
    <name evidence="1" type="ORF">H0267_04890</name>
</gene>
<evidence type="ECO:0000313" key="2">
    <source>
        <dbReference type="Proteomes" id="UP000614490"/>
    </source>
</evidence>